<dbReference type="GO" id="GO:1990130">
    <property type="term" value="C:GATOR1 complex"/>
    <property type="evidence" value="ECO:0007669"/>
    <property type="project" value="TreeGrafter"/>
</dbReference>
<dbReference type="GO" id="GO:0005774">
    <property type="term" value="C:vacuolar membrane"/>
    <property type="evidence" value="ECO:0007669"/>
    <property type="project" value="TreeGrafter"/>
</dbReference>
<dbReference type="Pfam" id="PF06218">
    <property type="entry name" value="NPR2"/>
    <property type="match status" value="2"/>
</dbReference>
<evidence type="ECO:0008006" key="4">
    <source>
        <dbReference type="Google" id="ProtNLM"/>
    </source>
</evidence>
<dbReference type="GO" id="GO:0005096">
    <property type="term" value="F:GTPase activator activity"/>
    <property type="evidence" value="ECO:0007669"/>
    <property type="project" value="TreeGrafter"/>
</dbReference>
<proteinExistence type="inferred from homology"/>
<evidence type="ECO:0000313" key="2">
    <source>
        <dbReference type="EMBL" id="ESZ92152.1"/>
    </source>
</evidence>
<dbReference type="GO" id="GO:1904262">
    <property type="term" value="P:negative regulation of TORC1 signaling"/>
    <property type="evidence" value="ECO:0007669"/>
    <property type="project" value="TreeGrafter"/>
</dbReference>
<comment type="similarity">
    <text evidence="1">Belongs to the NPR2 family.</text>
</comment>
<sequence length="407" mass="47518">MLSESLQLGRLRTKVVQQSPPGCIVPEPDVDKPRLFDFEKLAEYIIPRQAFCNRYVTVCDPENKYRILGHPVCIKNEKYERNEFMFNFCIVTRVEVDKIPYEAVVKRLASTFTEMEIQNEFLSQEGTFQSQDRRSIAALLEIIKEDLNNYNECMIPVDDANTINMKLFPIHKHPPPIKSWHVPISKMKFAEIVDDTWDLTMKKVIRHIDGIKDVRRIAHDANVALDLTKIALQHLLYYDSILMLDIFLFSNIYAPTSEMNDFIADKDDMQDECANYVYIIGPRLTNFLLCRLFTTLCTSRTLKEWIKVHMDQGLNILNYIDVRRFIQFGVIKGLIYRVQRYAVSSQYLASIITGQTMHLEGRGNLLQRYTDGCQCFDQITTVLNIGEAKIMERLRRFPRGDVEVIYR</sequence>
<reference evidence="2 3" key="1">
    <citation type="journal article" date="2014" name="Genome Announc.">
        <title>Draft genome sequence of Sclerotinia borealis, a psychrophilic plant pathogenic fungus.</title>
        <authorList>
            <person name="Mardanov A.V."/>
            <person name="Beletsky A.V."/>
            <person name="Kadnikov V.V."/>
            <person name="Ignatov A.N."/>
            <person name="Ravin N.V."/>
        </authorList>
    </citation>
    <scope>NUCLEOTIDE SEQUENCE [LARGE SCALE GENOMIC DNA]</scope>
    <source>
        <strain evidence="3">F-4157</strain>
    </source>
</reference>
<dbReference type="AlphaFoldDB" id="W9C5W5"/>
<dbReference type="EMBL" id="AYSA01000416">
    <property type="protein sequence ID" value="ESZ92152.1"/>
    <property type="molecule type" value="Genomic_DNA"/>
</dbReference>
<dbReference type="Proteomes" id="UP000019487">
    <property type="component" value="Unassembled WGS sequence"/>
</dbReference>
<keyword evidence="3" id="KW-1185">Reference proteome</keyword>
<gene>
    <name evidence="2" type="ORF">SBOR_7447</name>
</gene>
<dbReference type="InterPro" id="IPR009348">
    <property type="entry name" value="NPR2-like"/>
</dbReference>
<dbReference type="PANTHER" id="PTHR12991:SF10">
    <property type="entry name" value="GATOR COMPLEX PROTEIN NPRL2"/>
    <property type="match status" value="1"/>
</dbReference>
<dbReference type="PANTHER" id="PTHR12991">
    <property type="entry name" value="NITROGEN PERMEASE REGULATOR 2/TUMOR SUPPRESSOR CANDIDATE 4"/>
    <property type="match status" value="1"/>
</dbReference>
<comment type="caution">
    <text evidence="2">The sequence shown here is derived from an EMBL/GenBank/DDBJ whole genome shotgun (WGS) entry which is preliminary data.</text>
</comment>
<organism evidence="2 3">
    <name type="scientific">Sclerotinia borealis (strain F-4128)</name>
    <dbReference type="NCBI Taxonomy" id="1432307"/>
    <lineage>
        <taxon>Eukaryota</taxon>
        <taxon>Fungi</taxon>
        <taxon>Dikarya</taxon>
        <taxon>Ascomycota</taxon>
        <taxon>Pezizomycotina</taxon>
        <taxon>Leotiomycetes</taxon>
        <taxon>Helotiales</taxon>
        <taxon>Sclerotiniaceae</taxon>
        <taxon>Sclerotinia</taxon>
    </lineage>
</organism>
<protein>
    <recommendedName>
        <fullName evidence="4">Nitrogen permease regulator 2</fullName>
    </recommendedName>
</protein>
<dbReference type="OrthoDB" id="338854at2759"/>
<dbReference type="STRING" id="1432307.W9C5W5"/>
<dbReference type="HOGENOM" id="CLU_014995_3_1_1"/>
<name>W9C5W5_SCLBF</name>
<dbReference type="GO" id="GO:0010508">
    <property type="term" value="P:positive regulation of autophagy"/>
    <property type="evidence" value="ECO:0007669"/>
    <property type="project" value="TreeGrafter"/>
</dbReference>
<evidence type="ECO:0000256" key="1">
    <source>
        <dbReference type="ARBA" id="ARBA00008433"/>
    </source>
</evidence>
<evidence type="ECO:0000313" key="3">
    <source>
        <dbReference type="Proteomes" id="UP000019487"/>
    </source>
</evidence>
<accession>W9C5W5</accession>